<accession>A0ABQ4NKT1</accession>
<keyword evidence="3" id="KW-1185">Reference proteome</keyword>
<dbReference type="EMBL" id="BPFH01000003">
    <property type="protein sequence ID" value="GIT95033.1"/>
    <property type="molecule type" value="Genomic_DNA"/>
</dbReference>
<proteinExistence type="predicted"/>
<dbReference type="RefSeq" id="WP_220748556.1">
    <property type="nucleotide sequence ID" value="NZ_BPFH01000003.1"/>
</dbReference>
<dbReference type="PROSITE" id="PS51186">
    <property type="entry name" value="GNAT"/>
    <property type="match status" value="1"/>
</dbReference>
<sequence length="171" mass="18516">MIPTLTTARLTLRAPTLADFEAHAAFRASDRAAFVGGPSDRSISWGHFAAIPGQWALRGYGRWLVADRDADAPLGIVGLHHPDDWPEPELAWTMYAAGEGRGVAQEAALAARAYAYDTLGWTTLMSFVDPANTRSMALALRLGCHPDGTHSHPQFGTFHVMRHPAPSEATQ</sequence>
<dbReference type="InterPro" id="IPR016181">
    <property type="entry name" value="Acyl_CoA_acyltransferase"/>
</dbReference>
<dbReference type="InterPro" id="IPR051531">
    <property type="entry name" value="N-acetyltransferase"/>
</dbReference>
<dbReference type="InterPro" id="IPR000182">
    <property type="entry name" value="GNAT_dom"/>
</dbReference>
<dbReference type="Pfam" id="PF13302">
    <property type="entry name" value="Acetyltransf_3"/>
    <property type="match status" value="1"/>
</dbReference>
<reference evidence="2 3" key="1">
    <citation type="submission" date="2021-05" db="EMBL/GenBank/DDBJ databases">
        <title>Bacteria Genome sequencing.</title>
        <authorList>
            <person name="Takabe Y."/>
            <person name="Nakajima Y."/>
            <person name="Suzuki S."/>
            <person name="Shiozaki T."/>
        </authorList>
    </citation>
    <scope>NUCLEOTIDE SEQUENCE [LARGE SCALE GENOMIC DNA]</scope>
    <source>
        <strain evidence="2 3">AI_62</strain>
    </source>
</reference>
<organism evidence="2 3">
    <name type="scientific">Jannaschia pagri</name>
    <dbReference type="NCBI Taxonomy" id="2829797"/>
    <lineage>
        <taxon>Bacteria</taxon>
        <taxon>Pseudomonadati</taxon>
        <taxon>Pseudomonadota</taxon>
        <taxon>Alphaproteobacteria</taxon>
        <taxon>Rhodobacterales</taxon>
        <taxon>Roseobacteraceae</taxon>
        <taxon>Jannaschia</taxon>
    </lineage>
</organism>
<comment type="caution">
    <text evidence="2">The sequence shown here is derived from an EMBL/GenBank/DDBJ whole genome shotgun (WGS) entry which is preliminary data.</text>
</comment>
<dbReference type="PANTHER" id="PTHR43792:SF1">
    <property type="entry name" value="N-ACETYLTRANSFERASE DOMAIN-CONTAINING PROTEIN"/>
    <property type="match status" value="1"/>
</dbReference>
<evidence type="ECO:0000259" key="1">
    <source>
        <dbReference type="PROSITE" id="PS51186"/>
    </source>
</evidence>
<evidence type="ECO:0000313" key="3">
    <source>
        <dbReference type="Proteomes" id="UP000786693"/>
    </source>
</evidence>
<evidence type="ECO:0000313" key="2">
    <source>
        <dbReference type="EMBL" id="GIT95033.1"/>
    </source>
</evidence>
<gene>
    <name evidence="2" type="ORF">JANAI62_16560</name>
</gene>
<protein>
    <submittedName>
        <fullName evidence="2">Acetyltransferase</fullName>
    </submittedName>
</protein>
<dbReference type="Proteomes" id="UP000786693">
    <property type="component" value="Unassembled WGS sequence"/>
</dbReference>
<dbReference type="Gene3D" id="3.40.630.30">
    <property type="match status" value="1"/>
</dbReference>
<name>A0ABQ4NKT1_9RHOB</name>
<feature type="domain" description="N-acetyltransferase" evidence="1">
    <location>
        <begin position="10"/>
        <end position="166"/>
    </location>
</feature>
<dbReference type="PANTHER" id="PTHR43792">
    <property type="entry name" value="GNAT FAMILY, PUTATIVE (AFU_ORTHOLOGUE AFUA_3G00765)-RELATED-RELATED"/>
    <property type="match status" value="1"/>
</dbReference>
<dbReference type="SUPFAM" id="SSF55729">
    <property type="entry name" value="Acyl-CoA N-acyltransferases (Nat)"/>
    <property type="match status" value="1"/>
</dbReference>